<dbReference type="Proteomes" id="UP000292120">
    <property type="component" value="Unassembled WGS sequence"/>
</dbReference>
<dbReference type="EMBL" id="SIXI01000002">
    <property type="protein sequence ID" value="TBO32796.1"/>
    <property type="molecule type" value="Genomic_DNA"/>
</dbReference>
<proteinExistence type="predicted"/>
<organism evidence="1 2">
    <name type="scientific">Aquabacterium lacunae</name>
    <dbReference type="NCBI Taxonomy" id="2528630"/>
    <lineage>
        <taxon>Bacteria</taxon>
        <taxon>Pseudomonadati</taxon>
        <taxon>Pseudomonadota</taxon>
        <taxon>Betaproteobacteria</taxon>
        <taxon>Burkholderiales</taxon>
        <taxon>Aquabacterium</taxon>
    </lineage>
</organism>
<reference evidence="1 2" key="1">
    <citation type="submission" date="2019-02" db="EMBL/GenBank/DDBJ databases">
        <title>Aquabacterium sp. strain KMB7.</title>
        <authorList>
            <person name="Chen W.-M."/>
        </authorList>
    </citation>
    <scope>NUCLEOTIDE SEQUENCE [LARGE SCALE GENOMIC DNA]</scope>
    <source>
        <strain evidence="1 2">KMB7</strain>
    </source>
</reference>
<dbReference type="RefSeq" id="WP_130967006.1">
    <property type="nucleotide sequence ID" value="NZ_SIXI01000002.1"/>
</dbReference>
<dbReference type="NCBIfam" id="TIGR02610">
    <property type="entry name" value="PHA_gran_rgn"/>
    <property type="match status" value="1"/>
</dbReference>
<dbReference type="OrthoDB" id="287584at2"/>
<name>A0A4V2JFW0_9BURK</name>
<dbReference type="Pfam" id="PF09650">
    <property type="entry name" value="PHA_gran_rgn"/>
    <property type="match status" value="1"/>
</dbReference>
<dbReference type="AlphaFoldDB" id="A0A4V2JFW0"/>
<gene>
    <name evidence="1" type="ORF">EYS42_06375</name>
</gene>
<protein>
    <submittedName>
        <fullName evidence="1">Polyhydroxyalkanoic acid synthase</fullName>
    </submittedName>
</protein>
<keyword evidence="2" id="KW-1185">Reference proteome</keyword>
<accession>A0A4V2JFW0</accession>
<comment type="caution">
    <text evidence="1">The sequence shown here is derived from an EMBL/GenBank/DDBJ whole genome shotgun (WGS) entry which is preliminary data.</text>
</comment>
<sequence length="101" mass="11133">MSDIKFQQSHTLGFDKARELAGQWMTEASQKMGLNCQCQQGEQADTITFERMGVNGTLVVSGDAFDLNIKLGMMMSAFKPMIEAEVAKNLGRIIEKASKQA</sequence>
<evidence type="ECO:0000313" key="2">
    <source>
        <dbReference type="Proteomes" id="UP000292120"/>
    </source>
</evidence>
<dbReference type="InterPro" id="IPR013433">
    <property type="entry name" value="PHA_gran_rgn"/>
</dbReference>
<evidence type="ECO:0000313" key="1">
    <source>
        <dbReference type="EMBL" id="TBO32796.1"/>
    </source>
</evidence>